<organism evidence="8 9">
    <name type="scientific">Flavivirga algicola</name>
    <dbReference type="NCBI Taxonomy" id="2729136"/>
    <lineage>
        <taxon>Bacteria</taxon>
        <taxon>Pseudomonadati</taxon>
        <taxon>Bacteroidota</taxon>
        <taxon>Flavobacteriia</taxon>
        <taxon>Flavobacteriales</taxon>
        <taxon>Flavobacteriaceae</taxon>
        <taxon>Flavivirga</taxon>
    </lineage>
</organism>
<evidence type="ECO:0000313" key="8">
    <source>
        <dbReference type="EMBL" id="NMH88790.1"/>
    </source>
</evidence>
<dbReference type="InterPro" id="IPR023346">
    <property type="entry name" value="Lysozyme-like_dom_sf"/>
</dbReference>
<keyword evidence="9" id="KW-1185">Reference proteome</keyword>
<gene>
    <name evidence="8" type="ORF">HHX25_14850</name>
</gene>
<dbReference type="RefSeq" id="WP_169675126.1">
    <property type="nucleotide sequence ID" value="NZ_JABBHF010000008.1"/>
</dbReference>
<comment type="catalytic activity">
    <reaction evidence="1 7">
        <text>Hydrolysis of (1-&gt;4)-beta-linkages between N-acetylmuramic acid and N-acetyl-D-glucosamine residues in a peptidoglycan and between N-acetyl-D-glucosamine residues in chitodextrins.</text>
        <dbReference type="EC" id="3.2.1.17"/>
    </reaction>
</comment>
<evidence type="ECO:0000256" key="2">
    <source>
        <dbReference type="ARBA" id="ARBA00022529"/>
    </source>
</evidence>
<evidence type="ECO:0000256" key="1">
    <source>
        <dbReference type="ARBA" id="ARBA00000632"/>
    </source>
</evidence>
<evidence type="ECO:0000256" key="5">
    <source>
        <dbReference type="ARBA" id="ARBA00023200"/>
    </source>
</evidence>
<comment type="caution">
    <text evidence="8">The sequence shown here is derived from an EMBL/GenBank/DDBJ whole genome shotgun (WGS) entry which is preliminary data.</text>
</comment>
<dbReference type="PANTHER" id="PTHR38107:SF3">
    <property type="entry name" value="LYSOZYME RRRD-RELATED"/>
    <property type="match status" value="1"/>
</dbReference>
<dbReference type="EMBL" id="JABBHF010000008">
    <property type="protein sequence ID" value="NMH88790.1"/>
    <property type="molecule type" value="Genomic_DNA"/>
</dbReference>
<keyword evidence="3 7" id="KW-0081">Bacteriolytic enzyme</keyword>
<dbReference type="CDD" id="cd00737">
    <property type="entry name" value="lyz_endolysin_autolysin"/>
    <property type="match status" value="1"/>
</dbReference>
<dbReference type="PANTHER" id="PTHR38107">
    <property type="match status" value="1"/>
</dbReference>
<dbReference type="InterPro" id="IPR034690">
    <property type="entry name" value="Endolysin_T4_type"/>
</dbReference>
<dbReference type="Pfam" id="PF00959">
    <property type="entry name" value="Phage_lysozyme"/>
    <property type="match status" value="1"/>
</dbReference>
<keyword evidence="5" id="KW-1035">Host cytoplasm</keyword>
<dbReference type="InterPro" id="IPR002196">
    <property type="entry name" value="Glyco_hydro_24"/>
</dbReference>
<keyword evidence="4 7" id="KW-0378">Hydrolase</keyword>
<dbReference type="SUPFAM" id="SSF53955">
    <property type="entry name" value="Lysozyme-like"/>
    <property type="match status" value="1"/>
</dbReference>
<dbReference type="EC" id="3.2.1.17" evidence="7"/>
<dbReference type="InterPro" id="IPR033907">
    <property type="entry name" value="Endolysin_autolysin"/>
</dbReference>
<keyword evidence="6 7" id="KW-0326">Glycosidase</keyword>
<evidence type="ECO:0000313" key="9">
    <source>
        <dbReference type="Proteomes" id="UP000746690"/>
    </source>
</evidence>
<reference evidence="8 9" key="1">
    <citation type="submission" date="2020-04" db="EMBL/GenBank/DDBJ databases">
        <title>A Flavivirga sp. nov.</title>
        <authorList>
            <person name="Sun X."/>
        </authorList>
    </citation>
    <scope>NUCLEOTIDE SEQUENCE [LARGE SCALE GENOMIC DNA]</scope>
    <source>
        <strain evidence="8 9">Y03</strain>
    </source>
</reference>
<comment type="similarity">
    <text evidence="7">Belongs to the glycosyl hydrolase 24 family.</text>
</comment>
<keyword evidence="2 7" id="KW-0929">Antimicrobial</keyword>
<dbReference type="Proteomes" id="UP000746690">
    <property type="component" value="Unassembled WGS sequence"/>
</dbReference>
<evidence type="ECO:0000256" key="3">
    <source>
        <dbReference type="ARBA" id="ARBA00022638"/>
    </source>
</evidence>
<dbReference type="HAMAP" id="MF_04110">
    <property type="entry name" value="ENDOLYSIN_T4"/>
    <property type="match status" value="1"/>
</dbReference>
<evidence type="ECO:0000256" key="7">
    <source>
        <dbReference type="RuleBase" id="RU003788"/>
    </source>
</evidence>
<accession>A0ABX1S0M0</accession>
<name>A0ABX1S0M0_9FLAO</name>
<proteinExistence type="inferred from homology"/>
<sequence length="225" mass="25181">MSNRFHSLFNVPKGRPQFTSAFNVGVNKKKRPNKLKAQTMFIPTLPSGIVSHLLSNQRKDIKNYKTSTKGVNFIKEWESFRPNAYNDSEGYCTIGYGHLIAKKKCENITIPEAFKNGISVAEADRLFRQRLVTFENAVKRDITVHLSQNEFDALVSLLFNTGANFLNVGGAGKGETKIKKHINAGRYHDGADEMADVTNGGVAGLVKRRQAEINMFKNNVYDATH</sequence>
<dbReference type="InterPro" id="IPR023347">
    <property type="entry name" value="Lysozyme_dom_sf"/>
</dbReference>
<dbReference type="Gene3D" id="1.10.530.40">
    <property type="match status" value="1"/>
</dbReference>
<evidence type="ECO:0000256" key="6">
    <source>
        <dbReference type="ARBA" id="ARBA00023295"/>
    </source>
</evidence>
<protein>
    <recommendedName>
        <fullName evidence="7">Lysozyme</fullName>
        <ecNumber evidence="7">3.2.1.17</ecNumber>
    </recommendedName>
</protein>
<evidence type="ECO:0000256" key="4">
    <source>
        <dbReference type="ARBA" id="ARBA00022801"/>
    </source>
</evidence>
<dbReference type="InterPro" id="IPR051018">
    <property type="entry name" value="Bacteriophage_GH24"/>
</dbReference>